<dbReference type="EMBL" id="UFVS01000001">
    <property type="protein sequence ID" value="SUX43522.1"/>
    <property type="molecule type" value="Genomic_DNA"/>
</dbReference>
<protein>
    <submittedName>
        <fullName evidence="3">Uncharacterized protein</fullName>
    </submittedName>
</protein>
<evidence type="ECO:0000313" key="4">
    <source>
        <dbReference type="Proteomes" id="UP000185725"/>
    </source>
</evidence>
<evidence type="ECO:0000313" key="2">
    <source>
        <dbReference type="EMBL" id="SIR24141.1"/>
    </source>
</evidence>
<gene>
    <name evidence="3" type="ORF">NCTC13560_02064</name>
    <name evidence="2" type="ORF">SAMN05421682_11587</name>
</gene>
<keyword evidence="1" id="KW-0175">Coiled coil</keyword>
<evidence type="ECO:0000313" key="3">
    <source>
        <dbReference type="EMBL" id="SUX43522.1"/>
    </source>
</evidence>
<dbReference type="EMBL" id="FTMF01000015">
    <property type="protein sequence ID" value="SIR24141.1"/>
    <property type="molecule type" value="Genomic_DNA"/>
</dbReference>
<keyword evidence="4" id="KW-1185">Reference proteome</keyword>
<reference evidence="3 5" key="2">
    <citation type="submission" date="2018-06" db="EMBL/GenBank/DDBJ databases">
        <authorList>
            <consortium name="Pathogen Informatics"/>
            <person name="Doyle S."/>
        </authorList>
    </citation>
    <scope>NUCLEOTIDE SEQUENCE [LARGE SCALE GENOMIC DNA]</scope>
    <source>
        <strain evidence="3 5">NCTC13560</strain>
    </source>
</reference>
<accession>A0A381FBU8</accession>
<dbReference type="Proteomes" id="UP000185725">
    <property type="component" value="Unassembled WGS sequence"/>
</dbReference>
<sequence length="240" mass="26994">MSSKQLSVTLSLFYGVATYNAKGDITSKHESVTITQGSSEWDNFMKHLKANGITEIKVTKAYDLNKVNKDEPTDSEKRYEEVKDIEPIQAEVDKYFTAPEIALTPEQKELKELREMVEALKGGNNSTAINKVVSTENSDALKTARADYEKVVGKKAGVQWDVAQINSKKEEFEVLETARADYEKVVGKKAGVQWDVAQINSKKEEFEVLETARADYKKAFDKDADEALTLEELEKAIKEK</sequence>
<reference evidence="2 4" key="1">
    <citation type="submission" date="2017-01" db="EMBL/GenBank/DDBJ databases">
        <authorList>
            <person name="Varghese N."/>
            <person name="Submissions S."/>
        </authorList>
    </citation>
    <scope>NUCLEOTIDE SEQUENCE [LARGE SCALE GENOMIC DNA]</scope>
    <source>
        <strain evidence="2 4">ATCC 27950</strain>
    </source>
</reference>
<dbReference type="RefSeq" id="WP_076562343.1">
    <property type="nucleotide sequence ID" value="NZ_CP033929.1"/>
</dbReference>
<dbReference type="OrthoDB" id="10004798at2"/>
<dbReference type="AlphaFoldDB" id="A0A381FBU8"/>
<dbReference type="GeneID" id="303673495"/>
<dbReference type="Proteomes" id="UP000255231">
    <property type="component" value="Unassembled WGS sequence"/>
</dbReference>
<feature type="coiled-coil region" evidence="1">
    <location>
        <begin position="165"/>
        <end position="219"/>
    </location>
</feature>
<name>A0A381FBU8_9FLAO</name>
<organism evidence="3 5">
    <name type="scientific">Chryseobacterium indoltheticum</name>
    <dbReference type="NCBI Taxonomy" id="254"/>
    <lineage>
        <taxon>Bacteria</taxon>
        <taxon>Pseudomonadati</taxon>
        <taxon>Bacteroidota</taxon>
        <taxon>Flavobacteriia</taxon>
        <taxon>Flavobacteriales</taxon>
        <taxon>Weeksellaceae</taxon>
        <taxon>Chryseobacterium group</taxon>
        <taxon>Chryseobacterium</taxon>
    </lineage>
</organism>
<evidence type="ECO:0000313" key="5">
    <source>
        <dbReference type="Proteomes" id="UP000255231"/>
    </source>
</evidence>
<dbReference type="KEGG" id="cil:EG358_07275"/>
<evidence type="ECO:0000256" key="1">
    <source>
        <dbReference type="SAM" id="Coils"/>
    </source>
</evidence>
<proteinExistence type="predicted"/>